<evidence type="ECO:0000313" key="4">
    <source>
        <dbReference type="Proteomes" id="UP000025227"/>
    </source>
</evidence>
<dbReference type="InterPro" id="IPR012493">
    <property type="entry name" value="Renin_rcpt"/>
</dbReference>
<keyword evidence="4" id="KW-1185">Reference proteome</keyword>
<keyword evidence="1" id="KW-0472">Membrane</keyword>
<dbReference type="AlphaFoldDB" id="A0A7I4Y7S7"/>
<reference evidence="5" key="1">
    <citation type="submission" date="2020-12" db="UniProtKB">
        <authorList>
            <consortium name="WormBaseParasite"/>
        </authorList>
    </citation>
    <scope>IDENTIFICATION</scope>
    <source>
        <strain evidence="5">MHco3</strain>
    </source>
</reference>
<dbReference type="GO" id="GO:0038023">
    <property type="term" value="F:signaling receptor activity"/>
    <property type="evidence" value="ECO:0007669"/>
    <property type="project" value="InterPro"/>
</dbReference>
<feature type="chain" id="PRO_5029903078" evidence="2">
    <location>
        <begin position="17"/>
        <end position="329"/>
    </location>
</feature>
<dbReference type="Pfam" id="PF07850">
    <property type="entry name" value="Renin_r"/>
    <property type="match status" value="1"/>
</dbReference>
<accession>A0A7I4Y7S7</accession>
<evidence type="ECO:0000259" key="3">
    <source>
        <dbReference type="Pfam" id="PF07850"/>
    </source>
</evidence>
<evidence type="ECO:0000256" key="1">
    <source>
        <dbReference type="SAM" id="Phobius"/>
    </source>
</evidence>
<organism evidence="4 5">
    <name type="scientific">Haemonchus contortus</name>
    <name type="common">Barber pole worm</name>
    <dbReference type="NCBI Taxonomy" id="6289"/>
    <lineage>
        <taxon>Eukaryota</taxon>
        <taxon>Metazoa</taxon>
        <taxon>Ecdysozoa</taxon>
        <taxon>Nematoda</taxon>
        <taxon>Chromadorea</taxon>
        <taxon>Rhabditida</taxon>
        <taxon>Rhabditina</taxon>
        <taxon>Rhabditomorpha</taxon>
        <taxon>Strongyloidea</taxon>
        <taxon>Trichostrongylidae</taxon>
        <taxon>Haemonchus</taxon>
    </lineage>
</organism>
<evidence type="ECO:0000256" key="2">
    <source>
        <dbReference type="SAM" id="SignalP"/>
    </source>
</evidence>
<dbReference type="PANTHER" id="PTHR13351:SF1">
    <property type="entry name" value="RENIN RECEPTOR"/>
    <property type="match status" value="1"/>
</dbReference>
<dbReference type="Proteomes" id="UP000025227">
    <property type="component" value="Unplaced"/>
</dbReference>
<protein>
    <submittedName>
        <fullName evidence="5">DUF4349 domain-containing protein</fullName>
    </submittedName>
</protein>
<dbReference type="OrthoDB" id="7866065at2759"/>
<feature type="domain" description="Renin receptor-like C-terminal transmembrane spanning segment" evidence="3">
    <location>
        <begin position="252"/>
        <end position="328"/>
    </location>
</feature>
<dbReference type="WBParaSite" id="HCON_00057250-00001">
    <property type="protein sequence ID" value="HCON_00057250-00001"/>
    <property type="gene ID" value="HCON_00057250"/>
</dbReference>
<dbReference type="PANTHER" id="PTHR13351">
    <property type="entry name" value="RENIN RECEPTOR"/>
    <property type="match status" value="1"/>
</dbReference>
<feature type="signal peptide" evidence="2">
    <location>
        <begin position="1"/>
        <end position="16"/>
    </location>
</feature>
<sequence length="329" mass="35787">MRGAALVLVVVAVCSASVLEFVTLPNSLSIPAPSTVPELRLSSLPLINENLLGLSAKSVQGFDAKSDLFTRPRAIAVVRVDGIDSLNSKDHTTYQLENDRFDPSTLDEELANLFGVDRESVSVNHDGISGSEIAKTATAQEIKDEVIKTKLTALRQELENVYRLANAIASQGAKFEKSNAADVYRVTISGLAGNKLNSEDLDIAVKDIQNAVNKLAEASATAYGDQAIVEVVAISETVKPLDHHQEPVLIRRKRAADMTDTDKNLKTWREQLNVYVFTSTDYPAIFAIFAGLVIALVLAVLYTAVGMMSMDPSKDSIIYRMTTTRMKKA</sequence>
<dbReference type="GO" id="GO:0030177">
    <property type="term" value="P:positive regulation of Wnt signaling pathway"/>
    <property type="evidence" value="ECO:0007669"/>
    <property type="project" value="TreeGrafter"/>
</dbReference>
<dbReference type="InterPro" id="IPR056780">
    <property type="entry name" value="Renin_r_C"/>
</dbReference>
<dbReference type="GO" id="GO:0009897">
    <property type="term" value="C:external side of plasma membrane"/>
    <property type="evidence" value="ECO:0007669"/>
    <property type="project" value="TreeGrafter"/>
</dbReference>
<keyword evidence="2" id="KW-0732">Signal</keyword>
<feature type="transmembrane region" description="Helical" evidence="1">
    <location>
        <begin position="282"/>
        <end position="305"/>
    </location>
</feature>
<keyword evidence="1" id="KW-1133">Transmembrane helix</keyword>
<name>A0A7I4Y7S7_HAECO</name>
<evidence type="ECO:0000313" key="5">
    <source>
        <dbReference type="WBParaSite" id="HCON_00057250-00001"/>
    </source>
</evidence>
<keyword evidence="1" id="KW-0812">Transmembrane</keyword>
<proteinExistence type="predicted"/>
<dbReference type="OMA" id="QMDNNAD"/>